<sequence length="2709" mass="293105">MHPSRSRGLLSRALVVLLVLAVAVVGLPAGSGGGGGGFGRVWQWLGELLAPSSASAAVHVDQTGPAKTVEPPRRVRELGEQRSATTRVFALSDGTFEAEVSPEPESFKDSSGVWRDIDTTVREQGRDGYRFLNDSNGFRSDFGDKSDRLVRVEAGGKHVALGLDAAARSLSPRVEGDTVTYAGAFEGADVAYEVTGDSLKERIVLAGPPADPVWRFTVQAGGVQARALPDGSIGFFAEGPAGDGPPLFVMPKPFMNDSRVDQKSPHGTAFSDQVTQTVEHRGATTTITVKADAGWLSAPERQYPVVIDPTIKVEPTPTTGQDTQIWSDTPTRNDGSDYRLSVGTDAWGVARSLVRFDTSVVPAGTSLTSAKLRLYFDSEIPSTQVDNTIEVRRVTQSWSEDTATWNSINAAFAEAGLSTQVKQVNKANIWHEFDVRNIAQSWVSGSAQNYGFMLKATNEALNRSGPVYQAAEFAYNGEVENRPKLILSYGRPSVNLQYPTKIYSTGAELRWSPYTDPDPNNPNDDVVEYQVHRTVYQTFTPSRWTLIAPLSPATTTFTDTTAEPTPADSPDPFGAAYYYMIVAKTRDGQLIPGPTQLARLPKAGLVTQVFHGGALDSTISSAQPTTNLNVYTGQPWLAVGNNSSTYGNTRAVVKFPDLSAIPANAHVIDADFMLWGFYTNGSGATFDAHPLTKSFAETETTWNRASAATAWTAPGGDYGALADQVVGISNDPKWHIWENPGVVQGWVSNPASNNGFLVKVRDEAGAAKQRALFLSDEAAEPQLRPNLVVTYTEPTAEATYYAPDTPSLRMIPGDEYTVAVTLTNTTTATWSAANQKLSYRWTLPDGTDVTTGGNRLETALPADVPPNGTVTVQARVKTPIQSEAGNKREQFVLSWDLRNTTTGTWLSATGGIPALPQNVTVEDPTSDQLGLEKFYAYAGKSTGAGSNVLVNQFAGNTVFSYDAFSNPGRGLSTFVRMTYNSQDTSATAMGYGWSLSASGLVRLGASLELHPKGQDYPSRITLPDGDGTSHVFNLNKNNSTDPALWTYDQPAGVHLFLQRQAGEDTTRRWVATRPDRTRFFFDEEGWMTAVADRNGNEQQLTYTERKSNNQPRKFLAYVTDPAGRQTLTLDYWERGETSNPKIIDMVQSIRDVSGRTLTFGYDDKGLLTELVDGAGTAEAKTFRFGYDATQGNKNVKLVAITDPRGGTTNLSYYTAPVDPKDKWKLQTLTDRLGHPTGFAYADPDGSTGSEMESTITDAENHVSTYRMDGYGRPVRTTNAKNETTLMGWDAGNNVVSLTEANNAVSTWTYDPKTGYPTSIRDAEAVAHNTPATVLDYQTGLGGYTADLISKTSPEGRRWSFGYDARGNLTTVTDPKGTATTGVPDDYQSVYSYDPLGQLLTSTDANGNTTTYADYDPTGYPRRITDPLNNSTTTVYDARGNVTSVTDARGKTTTAGYDVFGRPLETREPKDQAAGEFITNPAPVYDRNDNITQATAPNGAVTTAVYDPADQITSVTEPKDTPTGPSRTSSFAYDKIGNLLTETQPLGTLTTADPNDFVTRYGYDAISQLTSVTNAAGDVIGYSYDNVGNLTTVVDPRKSATPDTADYTTKLGHDLNHRQTTATDALGYVTRTGYDRDGNVTSTTDAENTVTTYVYDERSKPVEVRVPHKTGIERITRIEYDEVGNQTRVISPRGTETTTDPDDFATAVVYDKLNRPIERRSPFDHDDPRYNTPDVTTYAYDQVGNLTETSAPPSAGQTVRNTTRYTYYDNGWVRTATDPWDIATSYDYNPLGQQTNRTLTSAGGSANRVMTWDYYPDGKLKSRTDDGVPVGRDVVLVDNSDTQNTATTGAWATSATGTGYQGYDYCTAPAGTGAGTFTWKLTIPQDGTYEVFARYSSSAATNAPYTVRHADGETPKLVDQTQHAGEWVSLGSYRFTAGNAHSVVLADAATGTVTADAIKLVRNNSGEADTEAKTFGYTYDANGNLAGLTDTSSAAKVDTYALTYNGLNQLAKVEEKLAGAIKNTTAFTYDPNGNPATRDHDTQDSVFGYDPRDLLATVTNTETGQTAKTTSYTYTPRAQVLRETKANGNTVDYGYHLDGQLASQIEKKPNGTLVAQHILDYSPNGDRTRDASKIQNADNAAAYLDEIREYLYDPQDRIATVTKKNAGTGAVLETENYLHDANSNVTSQTVEGATTTFTYDRNRLTSAVSSGVTAAYNYDPFGRLNTVTAAGQIIESYTYDGFDRTAQHKKLAPGTTNLTTTSYAYDPLDRTVAKTDNAGTPQAKTTNFAYLGLTDQVVTEEIGGQIQRSYAYDAFGQRLSQLKHDTDGTGPQIAEDSVYGYNPHSDVETLTSPGGDTRATYGYTAYGSNDEQAFTGIDKPDTQNPGKEPYNFYRYNGKRWDNASGSYDMGFRDYSPGLNRFLTRDSYNGALADLNLGTDPWTANRYSFTGGNPITRIELDGHEPMLDSCSETDMVACRNWGYTGEIIGANPNLDTTKVFNEEGKWKNSAEISAMGASALKNTHETATFGDLLDFTKWLGGIAYQLTSVADAQECADDGSAVSCASAAMGIFGGIFGKVGGKILGKLGKFDVLAGKLPNSGPLSFQDIGAGDNLARQVDINGAQIRVKSGHGYRSDHASTSADITSVLQRDVVDSAVARDLASRIGSGTPIATAGTGHSTFQIALNGYNVEYRAVYIPAVSRYEIATYYIP</sequence>
<dbReference type="EMBL" id="RKHY01000001">
    <property type="protein sequence ID" value="ROS44485.1"/>
    <property type="molecule type" value="Genomic_DNA"/>
</dbReference>
<dbReference type="InterPro" id="IPR031325">
    <property type="entry name" value="RHS_repeat"/>
</dbReference>
<evidence type="ECO:0000313" key="4">
    <source>
        <dbReference type="Proteomes" id="UP000274843"/>
    </source>
</evidence>
<keyword evidence="4" id="KW-1185">Reference proteome</keyword>
<dbReference type="InterPro" id="IPR006530">
    <property type="entry name" value="YD"/>
</dbReference>
<evidence type="ECO:0000259" key="1">
    <source>
        <dbReference type="Pfam" id="PF00688"/>
    </source>
</evidence>
<evidence type="ECO:0000259" key="2">
    <source>
        <dbReference type="Pfam" id="PF25275"/>
    </source>
</evidence>
<dbReference type="Gene3D" id="2.60.120.970">
    <property type="match status" value="1"/>
</dbReference>
<dbReference type="NCBIfam" id="TIGR01643">
    <property type="entry name" value="YD_repeat_2x"/>
    <property type="match status" value="5"/>
</dbReference>
<gene>
    <name evidence="3" type="ORF">EDD35_6930</name>
</gene>
<name>A0A3N2H8P6_9PSEU</name>
<accession>A0A3N2H8P6</accession>
<reference evidence="3 4" key="1">
    <citation type="submission" date="2018-11" db="EMBL/GenBank/DDBJ databases">
        <title>Sequencing the genomes of 1000 actinobacteria strains.</title>
        <authorList>
            <person name="Klenk H.-P."/>
        </authorList>
    </citation>
    <scope>NUCLEOTIDE SEQUENCE [LARGE SCALE GENOMIC DNA]</scope>
    <source>
        <strain evidence="3 4">DSM 44348</strain>
    </source>
</reference>
<dbReference type="PANTHER" id="PTHR32305">
    <property type="match status" value="1"/>
</dbReference>
<dbReference type="InterPro" id="IPR001111">
    <property type="entry name" value="TGF-b_propeptide"/>
</dbReference>
<dbReference type="Pfam" id="PF25275">
    <property type="entry name" value="Golvesin_C"/>
    <property type="match status" value="1"/>
</dbReference>
<dbReference type="InterPro" id="IPR033803">
    <property type="entry name" value="CBD-like_Golvesin-Xly"/>
</dbReference>
<dbReference type="Gene3D" id="3.90.930.1">
    <property type="match status" value="1"/>
</dbReference>
<dbReference type="Proteomes" id="UP000274843">
    <property type="component" value="Unassembled WGS sequence"/>
</dbReference>
<comment type="caution">
    <text evidence="3">The sequence shown here is derived from an EMBL/GenBank/DDBJ whole genome shotgun (WGS) entry which is preliminary data.</text>
</comment>
<dbReference type="NCBIfam" id="NF033679">
    <property type="entry name" value="DNRLRE_dom"/>
    <property type="match status" value="2"/>
</dbReference>
<evidence type="ECO:0000313" key="3">
    <source>
        <dbReference type="EMBL" id="ROS44485.1"/>
    </source>
</evidence>
<dbReference type="PANTHER" id="PTHR32305:SF15">
    <property type="entry name" value="PROTEIN RHSA-RELATED"/>
    <property type="match status" value="1"/>
</dbReference>
<dbReference type="Pfam" id="PF05593">
    <property type="entry name" value="RHS_repeat"/>
    <property type="match status" value="6"/>
</dbReference>
<dbReference type="Gene3D" id="2.180.10.10">
    <property type="entry name" value="RHS repeat-associated core"/>
    <property type="match status" value="6"/>
</dbReference>
<dbReference type="NCBIfam" id="TIGR03696">
    <property type="entry name" value="Rhs_assc_core"/>
    <property type="match status" value="1"/>
</dbReference>
<proteinExistence type="predicted"/>
<dbReference type="Gene3D" id="2.60.120.260">
    <property type="entry name" value="Galactose-binding domain-like"/>
    <property type="match status" value="1"/>
</dbReference>
<dbReference type="Pfam" id="PF00688">
    <property type="entry name" value="TGFb_propeptide"/>
    <property type="match status" value="1"/>
</dbReference>
<dbReference type="InterPro" id="IPR050708">
    <property type="entry name" value="T6SS_VgrG/RHS"/>
</dbReference>
<feature type="domain" description="Golvesin/Xly CBD-like" evidence="2">
    <location>
        <begin position="1834"/>
        <end position="1961"/>
    </location>
</feature>
<feature type="domain" description="TGF-beta propeptide" evidence="1">
    <location>
        <begin position="354"/>
        <end position="459"/>
    </location>
</feature>
<dbReference type="InterPro" id="IPR022385">
    <property type="entry name" value="Rhs_assc_core"/>
</dbReference>
<organism evidence="3 4">
    <name type="scientific">Amycolatopsis thermoflava</name>
    <dbReference type="NCBI Taxonomy" id="84480"/>
    <lineage>
        <taxon>Bacteria</taxon>
        <taxon>Bacillati</taxon>
        <taxon>Actinomycetota</taxon>
        <taxon>Actinomycetes</taxon>
        <taxon>Pseudonocardiales</taxon>
        <taxon>Pseudonocardiaceae</taxon>
        <taxon>Amycolatopsis</taxon>
        <taxon>Amycolatopsis methanolica group</taxon>
    </lineage>
</organism>
<protein>
    <submittedName>
        <fullName evidence="3">RHS repeat-associated protein</fullName>
    </submittedName>
</protein>